<comment type="similarity">
    <text evidence="2 8">Belongs to the alpha-carbonic anhydrase family.</text>
</comment>
<evidence type="ECO:0000313" key="11">
    <source>
        <dbReference type="EMBL" id="CAF3847298.1"/>
    </source>
</evidence>
<dbReference type="InterPro" id="IPR036398">
    <property type="entry name" value="CA_dom_sf"/>
</dbReference>
<feature type="domain" description="Alpha-carbonic anhydrase" evidence="9">
    <location>
        <begin position="8"/>
        <end position="251"/>
    </location>
</feature>
<dbReference type="InterPro" id="IPR018338">
    <property type="entry name" value="Carbonic_anhydrase_a-class_CS"/>
</dbReference>
<dbReference type="GO" id="GO:0005886">
    <property type="term" value="C:plasma membrane"/>
    <property type="evidence" value="ECO:0007669"/>
    <property type="project" value="TreeGrafter"/>
</dbReference>
<dbReference type="PANTHER" id="PTHR18952">
    <property type="entry name" value="CARBONIC ANHYDRASE"/>
    <property type="match status" value="1"/>
</dbReference>
<proteinExistence type="inferred from homology"/>
<dbReference type="PANTHER" id="PTHR18952:SF265">
    <property type="entry name" value="CARBONIC ANHYDRASE"/>
    <property type="match status" value="1"/>
</dbReference>
<sequence>MPCTEESEHWNYDNPSEWPKYFSAASGLSQSPIDININESISQSYPPFVFSSKYYSDELFKLTNNGHQVAVTLADRTYGQSDKDLWFTGGGIEGTFFFVNFHLHWGRNDRHGSEHQINGYRFPAEAHVVFKNPATGQLAVFAFLFTITNDPSGENLEWKKYTDVSSQLKNADDTMQCMFNLSRLMQVNERSFIRYMGSLTTPPCSEGVIWTIFTNTIPINEDSVNQLRQNLMRKVYRPVQPLNNRSIFRSY</sequence>
<keyword evidence="6 8" id="KW-0456">Lyase</keyword>
<evidence type="ECO:0000256" key="8">
    <source>
        <dbReference type="RuleBase" id="RU367011"/>
    </source>
</evidence>
<dbReference type="SMART" id="SM01057">
    <property type="entry name" value="Carb_anhydrase"/>
    <property type="match status" value="1"/>
</dbReference>
<gene>
    <name evidence="10" type="ORF">IZO911_LOCUS31251</name>
    <name evidence="11" type="ORF">KXQ929_LOCUS19883</name>
</gene>
<keyword evidence="4 8" id="KW-0479">Metal-binding</keyword>
<dbReference type="EC" id="4.2.1.1" evidence="3 8"/>
<dbReference type="InterPro" id="IPR023561">
    <property type="entry name" value="Carbonic_anhydrase_a-class"/>
</dbReference>
<dbReference type="Gene3D" id="3.10.200.10">
    <property type="entry name" value="Alpha carbonic anhydrase"/>
    <property type="match status" value="1"/>
</dbReference>
<dbReference type="GO" id="GO:0004089">
    <property type="term" value="F:carbonate dehydratase activity"/>
    <property type="evidence" value="ECO:0007669"/>
    <property type="project" value="UniProtKB-UniRule"/>
</dbReference>
<evidence type="ECO:0000256" key="5">
    <source>
        <dbReference type="ARBA" id="ARBA00022833"/>
    </source>
</evidence>
<keyword evidence="5 8" id="KW-0862">Zinc</keyword>
<evidence type="ECO:0000256" key="4">
    <source>
        <dbReference type="ARBA" id="ARBA00022723"/>
    </source>
</evidence>
<dbReference type="InterPro" id="IPR001148">
    <property type="entry name" value="CA_dom"/>
</dbReference>
<evidence type="ECO:0000313" key="10">
    <source>
        <dbReference type="EMBL" id="CAF1249271.1"/>
    </source>
</evidence>
<reference evidence="10" key="1">
    <citation type="submission" date="2021-02" db="EMBL/GenBank/DDBJ databases">
        <authorList>
            <person name="Nowell W R."/>
        </authorList>
    </citation>
    <scope>NUCLEOTIDE SEQUENCE</scope>
</reference>
<protein>
    <recommendedName>
        <fullName evidence="3 8">Carbonic anhydrase</fullName>
        <ecNumber evidence="3 8">4.2.1.1</ecNumber>
    </recommendedName>
</protein>
<evidence type="ECO:0000259" key="9">
    <source>
        <dbReference type="PROSITE" id="PS51144"/>
    </source>
</evidence>
<dbReference type="Proteomes" id="UP000663868">
    <property type="component" value="Unassembled WGS sequence"/>
</dbReference>
<accession>A0A815A1N8</accession>
<evidence type="ECO:0000256" key="2">
    <source>
        <dbReference type="ARBA" id="ARBA00010718"/>
    </source>
</evidence>
<dbReference type="PROSITE" id="PS00162">
    <property type="entry name" value="ALPHA_CA_1"/>
    <property type="match status" value="1"/>
</dbReference>
<dbReference type="CDD" id="cd00326">
    <property type="entry name" value="alpha_CA"/>
    <property type="match status" value="1"/>
</dbReference>
<comment type="function">
    <text evidence="1 8">Reversible hydration of carbon dioxide.</text>
</comment>
<dbReference type="GO" id="GO:0008270">
    <property type="term" value="F:zinc ion binding"/>
    <property type="evidence" value="ECO:0007669"/>
    <property type="project" value="UniProtKB-UniRule"/>
</dbReference>
<name>A0A815A1N8_9BILA</name>
<evidence type="ECO:0000256" key="1">
    <source>
        <dbReference type="ARBA" id="ARBA00002904"/>
    </source>
</evidence>
<dbReference type="Pfam" id="PF00194">
    <property type="entry name" value="Carb_anhydrase"/>
    <property type="match status" value="1"/>
</dbReference>
<evidence type="ECO:0000313" key="12">
    <source>
        <dbReference type="Proteomes" id="UP000663860"/>
    </source>
</evidence>
<dbReference type="EMBL" id="CAJOBB010001367">
    <property type="protein sequence ID" value="CAF3847298.1"/>
    <property type="molecule type" value="Genomic_DNA"/>
</dbReference>
<evidence type="ECO:0000256" key="7">
    <source>
        <dbReference type="ARBA" id="ARBA00048348"/>
    </source>
</evidence>
<dbReference type="EMBL" id="CAJNOE010000508">
    <property type="protein sequence ID" value="CAF1249271.1"/>
    <property type="molecule type" value="Genomic_DNA"/>
</dbReference>
<dbReference type="PROSITE" id="PS51144">
    <property type="entry name" value="ALPHA_CA_2"/>
    <property type="match status" value="1"/>
</dbReference>
<dbReference type="SUPFAM" id="SSF51069">
    <property type="entry name" value="Carbonic anhydrase"/>
    <property type="match status" value="1"/>
</dbReference>
<dbReference type="Proteomes" id="UP000663860">
    <property type="component" value="Unassembled WGS sequence"/>
</dbReference>
<dbReference type="AlphaFoldDB" id="A0A815A1N8"/>
<comment type="catalytic activity">
    <reaction evidence="7 8">
        <text>hydrogencarbonate + H(+) = CO2 + H2O</text>
        <dbReference type="Rhea" id="RHEA:10748"/>
        <dbReference type="ChEBI" id="CHEBI:15377"/>
        <dbReference type="ChEBI" id="CHEBI:15378"/>
        <dbReference type="ChEBI" id="CHEBI:16526"/>
        <dbReference type="ChEBI" id="CHEBI:17544"/>
        <dbReference type="EC" id="4.2.1.1"/>
    </reaction>
</comment>
<comment type="cofactor">
    <cofactor evidence="8">
        <name>Zn(2+)</name>
        <dbReference type="ChEBI" id="CHEBI:29105"/>
    </cofactor>
</comment>
<evidence type="ECO:0000256" key="6">
    <source>
        <dbReference type="ARBA" id="ARBA00023239"/>
    </source>
</evidence>
<comment type="caution">
    <text evidence="10">The sequence shown here is derived from an EMBL/GenBank/DDBJ whole genome shotgun (WGS) entry which is preliminary data.</text>
</comment>
<evidence type="ECO:0000256" key="3">
    <source>
        <dbReference type="ARBA" id="ARBA00012925"/>
    </source>
</evidence>
<organism evidence="10 12">
    <name type="scientific">Adineta steineri</name>
    <dbReference type="NCBI Taxonomy" id="433720"/>
    <lineage>
        <taxon>Eukaryota</taxon>
        <taxon>Metazoa</taxon>
        <taxon>Spiralia</taxon>
        <taxon>Gnathifera</taxon>
        <taxon>Rotifera</taxon>
        <taxon>Eurotatoria</taxon>
        <taxon>Bdelloidea</taxon>
        <taxon>Adinetida</taxon>
        <taxon>Adinetidae</taxon>
        <taxon>Adineta</taxon>
    </lineage>
</organism>